<feature type="transmembrane region" description="Helical" evidence="1">
    <location>
        <begin position="117"/>
        <end position="140"/>
    </location>
</feature>
<evidence type="ECO:0008006" key="4">
    <source>
        <dbReference type="Google" id="ProtNLM"/>
    </source>
</evidence>
<keyword evidence="1" id="KW-0472">Membrane</keyword>
<accession>A0A250ILD6</accession>
<evidence type="ECO:0000256" key="1">
    <source>
        <dbReference type="SAM" id="Phobius"/>
    </source>
</evidence>
<keyword evidence="1" id="KW-0812">Transmembrane</keyword>
<evidence type="ECO:0000313" key="3">
    <source>
        <dbReference type="Proteomes" id="UP000217289"/>
    </source>
</evidence>
<keyword evidence="3" id="KW-1185">Reference proteome</keyword>
<feature type="transmembrane region" description="Helical" evidence="1">
    <location>
        <begin position="152"/>
        <end position="172"/>
    </location>
</feature>
<dbReference type="RefSeq" id="WP_095980740.1">
    <property type="nucleotide sequence ID" value="NZ_CP022163.1"/>
</dbReference>
<sequence length="262" mass="28576">MNGLNEIVVIWSAECRRTLRSSRVVALLGLYSLFSLLIFLAAVFLRSLVQQLAEAGMVPPSEDLPLSVRGVYYLSLFFLPLYIALMGFDQVSGEVGPRSIRYLTVRSRRSSVLLGKLFAQTTVLLGLVFVLDLGLCVYAAVTTPGFGLASFMRYLVHFWVASTLFSFAFLSLTSLCSSLTTSPAVSLILNLTVLLSSLILWMTALAEKTHPLRSARYLSPLRYSLGLLSPETAQVATSAAAYVVFSVIFLGGALAALRTRDL</sequence>
<dbReference type="Pfam" id="PF12679">
    <property type="entry name" value="ABC2_membrane_2"/>
    <property type="match status" value="1"/>
</dbReference>
<keyword evidence="1" id="KW-1133">Transmembrane helix</keyword>
<dbReference type="Proteomes" id="UP000217289">
    <property type="component" value="Chromosome"/>
</dbReference>
<reference evidence="2 3" key="1">
    <citation type="submission" date="2017-06" db="EMBL/GenBank/DDBJ databases">
        <authorList>
            <person name="Kim H.J."/>
            <person name="Triplett B.A."/>
        </authorList>
    </citation>
    <scope>NUCLEOTIDE SEQUENCE [LARGE SCALE GENOMIC DNA]</scope>
    <source>
        <strain evidence="2 3">DSM 14713</strain>
    </source>
</reference>
<dbReference type="KEGG" id="mbd:MEBOL_006063"/>
<dbReference type="OrthoDB" id="5505432at2"/>
<dbReference type="GO" id="GO:0140359">
    <property type="term" value="F:ABC-type transporter activity"/>
    <property type="evidence" value="ECO:0007669"/>
    <property type="project" value="InterPro"/>
</dbReference>
<dbReference type="AlphaFoldDB" id="A0A250ILD6"/>
<evidence type="ECO:0000313" key="2">
    <source>
        <dbReference type="EMBL" id="ATB32575.1"/>
    </source>
</evidence>
<dbReference type="EMBL" id="CP022163">
    <property type="protein sequence ID" value="ATB32575.1"/>
    <property type="molecule type" value="Genomic_DNA"/>
</dbReference>
<proteinExistence type="predicted"/>
<dbReference type="PANTHER" id="PTHR43471">
    <property type="entry name" value="ABC TRANSPORTER PERMEASE"/>
    <property type="match status" value="1"/>
</dbReference>
<feature type="transmembrane region" description="Helical" evidence="1">
    <location>
        <begin position="184"/>
        <end position="204"/>
    </location>
</feature>
<gene>
    <name evidence="2" type="ORF">MEBOL_006063</name>
</gene>
<feature type="transmembrane region" description="Helical" evidence="1">
    <location>
        <begin position="24"/>
        <end position="49"/>
    </location>
</feature>
<protein>
    <recommendedName>
        <fullName evidence="4">ABC transporter permease</fullName>
    </recommendedName>
</protein>
<dbReference type="GO" id="GO:0005886">
    <property type="term" value="C:plasma membrane"/>
    <property type="evidence" value="ECO:0007669"/>
    <property type="project" value="UniProtKB-SubCell"/>
</dbReference>
<organism evidence="2 3">
    <name type="scientific">Melittangium boletus DSM 14713</name>
    <dbReference type="NCBI Taxonomy" id="1294270"/>
    <lineage>
        <taxon>Bacteria</taxon>
        <taxon>Pseudomonadati</taxon>
        <taxon>Myxococcota</taxon>
        <taxon>Myxococcia</taxon>
        <taxon>Myxococcales</taxon>
        <taxon>Cystobacterineae</taxon>
        <taxon>Archangiaceae</taxon>
        <taxon>Melittangium</taxon>
    </lineage>
</organism>
<feature type="transmembrane region" description="Helical" evidence="1">
    <location>
        <begin position="239"/>
        <end position="257"/>
    </location>
</feature>
<name>A0A250ILD6_9BACT</name>
<feature type="transmembrane region" description="Helical" evidence="1">
    <location>
        <begin position="69"/>
        <end position="88"/>
    </location>
</feature>